<accession>A0ABU5GBU1</accession>
<proteinExistence type="predicted"/>
<feature type="region of interest" description="Disordered" evidence="1">
    <location>
        <begin position="1427"/>
        <end position="1456"/>
    </location>
</feature>
<feature type="region of interest" description="Disordered" evidence="1">
    <location>
        <begin position="827"/>
        <end position="847"/>
    </location>
</feature>
<evidence type="ECO:0000313" key="4">
    <source>
        <dbReference type="Proteomes" id="UP001284901"/>
    </source>
</evidence>
<evidence type="ECO:0000256" key="2">
    <source>
        <dbReference type="SAM" id="Phobius"/>
    </source>
</evidence>
<feature type="compositionally biased region" description="Low complexity" evidence="1">
    <location>
        <begin position="827"/>
        <end position="839"/>
    </location>
</feature>
<name>A0ABU5GBU1_9ACTO</name>
<sequence length="1551" mass="165064">MKDLVVAVVADGTPEFTADDGPGKDSGPKNNIVRSLDTVDYEVSWQVTKDGDYTLEAELPAGVEFAPGSDSFCKNAGKAISNDLTYQNKNTLRCELTGMAGQSVKSAVKVFVRRAANGSVIPLQFTAGGATSNKVSTTMSAKPDFTASMDGITAKASWETISGNINSHSVVHIESPRPDSGLNKGLEALSGDYRVEIPVTAPEGTIFTCATDRVWGYPREKYGSHPDNSSLRNSGECGEVTVTDGKVVFTVTGADLTASSWPIRDYMDRAWNRNIIAFVKLYYTVPADKATGDTAITLGKAQIYATTLSGAEYPITSATEPFTRPVIDASQPVLHSEIHNQWKTPDYYAPGYAISKEQPVGITFASWFPNSGNLKNKHATLCAMFPPDQLNVVKVENEPAEYYRGDADSMADGFSCGMFGDGTEGWSSDATDMSDVKAVRVKGRWPISLPQLNNQNASRIDMSMIRSVGDTSAIGTQLPIRFMVTADGQVVANESVTASYHSSYFTAVDGTFGLNPAWDKADGLFGQVRNLNLGFTAKDGLTEGTVAATLPACLKVTNPGTSGTLTPAAADVNREDCSVPGDTVSFPVVDGNPNYVVQAQVVAKSPQTGTTKVILDSSQQPLSEVRRSKSISFTTGLVEQATASVSTSAPDNVVTLENGTASIPLTLSWGNATTGDAMGELVWQVPENVTLASVGEVPGDASVQCTTQDRGQVTTALAADKSGKTLTWVACPTETAALAAVTAVKVSTGTLASTATGTLPVNVTANQVGDVNTSFTAGVFTTTGDGKVEFSEATPLSVYVREPAPADTVTEGEWEDATDQNAKNCDTKQVTQTRTVTTTPHKWDAGSKTWVADPEHATTKTETQTRAMSDEELQVCTPKPADDVKTAEWVDGTGSDAKNCAAKTVSQTRSKTTTPYKWDTVSKTWVLDADKVKVESETQTRPMTDTELMACAIRPADKVDTTEWVDSTDEGAKDCQTGKVKQSRTVTTTSYKWDAATKTWVADTDKARVVTESQVRDMTDAELQVCSPKPADKIDNTEWVDSTDEGAKDCQTGKVKQSRTVTTTSYKWDAATKTWVADTDKARVVTESQVRDMTDAELQVCSPKPADKIDNTEWVDSTDEGAKDCQTGKVKQSRTVTTTSYKWDAATKTWVADTDKARVVTESQVRDMTDSELQECTVNPGLKAEETEWTDSTDAGAKDCQTRKVTQTRTVTTTPYKWDSVSKKWVLDTENVTSKTETQTRDMNEDEVKVCMAGTGVPTYPDPTPVPPGGKIIIDPINGPDNPAQCEPTGPVTRADGVVVTVDKDCKVTITIPEGKNPGELTPPVEVTPKYPTPDKPVVTVPVKVVDTPDWDDGSTTPGTPVTIEKRKGEVPEGTTTQVTGPGTAVLNPDGSITVTPNEGATPGEKITVKVVDKVGNPLDEVTVTITEPKPAPDWDDAITGPGKKVDVPNKGGDVPPGTTVTVNGPGSAVLNPDGSITVTPNGDAKPGEKITITVNDGKGKELDSFTVKIGKPKATTKNLPVTGATTAGMAGLAVALMLAGGLIAWQRRRN</sequence>
<keyword evidence="2" id="KW-0472">Membrane</keyword>
<feature type="transmembrane region" description="Helical" evidence="2">
    <location>
        <begin position="1528"/>
        <end position="1546"/>
    </location>
</feature>
<reference evidence="3 4" key="1">
    <citation type="submission" date="2023-10" db="EMBL/GenBank/DDBJ databases">
        <title>Whole Genome based description of the genera Actinobaculum and Actinotignum reveals a complex phylogenetic relationship within the species included in the genus Actinotignum.</title>
        <authorList>
            <person name="Jensen C.S."/>
            <person name="Dargis R."/>
            <person name="Kemp M."/>
            <person name="Christensen J.J."/>
        </authorList>
    </citation>
    <scope>NUCLEOTIDE SEQUENCE [LARGE SCALE GENOMIC DNA]</scope>
    <source>
        <strain evidence="3 4">SLA_B089</strain>
    </source>
</reference>
<feature type="region of interest" description="Disordered" evidence="1">
    <location>
        <begin position="1370"/>
        <end position="1401"/>
    </location>
</feature>
<organism evidence="3 4">
    <name type="scientific">Actinotignum timonense</name>
    <dbReference type="NCBI Taxonomy" id="1870995"/>
    <lineage>
        <taxon>Bacteria</taxon>
        <taxon>Bacillati</taxon>
        <taxon>Actinomycetota</taxon>
        <taxon>Actinomycetes</taxon>
        <taxon>Actinomycetales</taxon>
        <taxon>Actinomycetaceae</taxon>
        <taxon>Actinotignum</taxon>
    </lineage>
</organism>
<evidence type="ECO:0008006" key="5">
    <source>
        <dbReference type="Google" id="ProtNLM"/>
    </source>
</evidence>
<keyword evidence="2" id="KW-1133">Transmembrane helix</keyword>
<dbReference type="EMBL" id="JAWNFY010000008">
    <property type="protein sequence ID" value="MDY5146176.1"/>
    <property type="molecule type" value="Genomic_DNA"/>
</dbReference>
<keyword evidence="4" id="KW-1185">Reference proteome</keyword>
<dbReference type="Proteomes" id="UP001284901">
    <property type="component" value="Unassembled WGS sequence"/>
</dbReference>
<evidence type="ECO:0000256" key="1">
    <source>
        <dbReference type="SAM" id="MobiDB-lite"/>
    </source>
</evidence>
<feature type="region of interest" description="Disordered" evidence="1">
    <location>
        <begin position="1346"/>
        <end position="1365"/>
    </location>
</feature>
<keyword evidence="2" id="KW-0812">Transmembrane</keyword>
<dbReference type="Pfam" id="PF17963">
    <property type="entry name" value="Big_9"/>
    <property type="match status" value="1"/>
</dbReference>
<dbReference type="RefSeq" id="WP_320754484.1">
    <property type="nucleotide sequence ID" value="NZ_JAWNFY010000008.1"/>
</dbReference>
<evidence type="ECO:0000313" key="3">
    <source>
        <dbReference type="EMBL" id="MDY5146176.1"/>
    </source>
</evidence>
<comment type="caution">
    <text evidence="3">The sequence shown here is derived from an EMBL/GenBank/DDBJ whole genome shotgun (WGS) entry which is preliminary data.</text>
</comment>
<protein>
    <recommendedName>
        <fullName evidence="5">Gram-positive cocci surface proteins LPxTG domain-containing protein</fullName>
    </recommendedName>
</protein>
<gene>
    <name evidence="3" type="ORF">R6P33_03940</name>
</gene>